<comment type="caution">
    <text evidence="1">The sequence shown here is derived from an EMBL/GenBank/DDBJ whole genome shotgun (WGS) entry which is preliminary data.</text>
</comment>
<proteinExistence type="predicted"/>
<dbReference type="SUPFAM" id="SSF53335">
    <property type="entry name" value="S-adenosyl-L-methionine-dependent methyltransferases"/>
    <property type="match status" value="1"/>
</dbReference>
<dbReference type="Gene3D" id="3.40.50.150">
    <property type="entry name" value="Vaccinia Virus protein VP39"/>
    <property type="match status" value="1"/>
</dbReference>
<gene>
    <name evidence="1" type="ORF">OV079_21695</name>
</gene>
<sequence length="164" mass="17445">MCASAERFDAALAGPVDVVVCSAAIWAMEPAAVASAVGRALGPGGRFGFNVAHTDATSDLHRRMRALAGAAGLQPAEPRPLPRRAELLAALTIAGLEVVRAVESEVFESVESQRDFLRLPGSTSRTLPRVPYAERLRLLDLAWTASAPAGATVRWIHVLAERRP</sequence>
<evidence type="ECO:0000313" key="1">
    <source>
        <dbReference type="EMBL" id="MCY1008122.1"/>
    </source>
</evidence>
<reference evidence="1" key="1">
    <citation type="submission" date="2022-11" db="EMBL/GenBank/DDBJ databases">
        <title>Minimal conservation of predation-associated metabolite biosynthetic gene clusters underscores biosynthetic potential of Myxococcota including descriptions for ten novel species: Archangium lansinium sp. nov., Myxococcus landrumus sp. nov., Nannocystis bai.</title>
        <authorList>
            <person name="Ahearne A."/>
            <person name="Stevens C."/>
            <person name="Phillips K."/>
        </authorList>
    </citation>
    <scope>NUCLEOTIDE SEQUENCE</scope>
    <source>
        <strain evidence="1">Na p29</strain>
    </source>
</reference>
<dbReference type="Proteomes" id="UP001150924">
    <property type="component" value="Unassembled WGS sequence"/>
</dbReference>
<evidence type="ECO:0000313" key="2">
    <source>
        <dbReference type="Proteomes" id="UP001150924"/>
    </source>
</evidence>
<dbReference type="EMBL" id="JAPNKE010000002">
    <property type="protein sequence ID" value="MCY1008122.1"/>
    <property type="molecule type" value="Genomic_DNA"/>
</dbReference>
<accession>A0A9X3EQ80</accession>
<dbReference type="AlphaFoldDB" id="A0A9X3EQ80"/>
<dbReference type="RefSeq" id="WP_267770771.1">
    <property type="nucleotide sequence ID" value="NZ_JAPNKE010000002.1"/>
</dbReference>
<dbReference type="InterPro" id="IPR029063">
    <property type="entry name" value="SAM-dependent_MTases_sf"/>
</dbReference>
<keyword evidence="2" id="KW-1185">Reference proteome</keyword>
<name>A0A9X3EQ80_9BACT</name>
<organism evidence="1 2">
    <name type="scientific">Nannocystis pusilla</name>
    <dbReference type="NCBI Taxonomy" id="889268"/>
    <lineage>
        <taxon>Bacteria</taxon>
        <taxon>Pseudomonadati</taxon>
        <taxon>Myxococcota</taxon>
        <taxon>Polyangia</taxon>
        <taxon>Nannocystales</taxon>
        <taxon>Nannocystaceae</taxon>
        <taxon>Nannocystis</taxon>
    </lineage>
</organism>
<protein>
    <submittedName>
        <fullName evidence="1">Uncharacterized protein</fullName>
    </submittedName>
</protein>